<proteinExistence type="inferred from homology"/>
<dbReference type="PROSITE" id="PS00086">
    <property type="entry name" value="CYTOCHROME_P450"/>
    <property type="match status" value="1"/>
</dbReference>
<dbReference type="InterPro" id="IPR002401">
    <property type="entry name" value="Cyt_P450_E_grp-I"/>
</dbReference>
<dbReference type="AlphaFoldDB" id="A0A136JDF2"/>
<dbReference type="PANTHER" id="PTHR24305:SF96">
    <property type="entry name" value="CYTOCHROME P450 MONOOXYGENASE STCB-RELATED"/>
    <property type="match status" value="1"/>
</dbReference>
<dbReference type="InParanoid" id="A0A136JDF2"/>
<keyword evidence="5 8" id="KW-0560">Oxidoreductase</keyword>
<evidence type="ECO:0000256" key="5">
    <source>
        <dbReference type="ARBA" id="ARBA00023002"/>
    </source>
</evidence>
<comment type="cofactor">
    <cofactor evidence="1 7">
        <name>heme</name>
        <dbReference type="ChEBI" id="CHEBI:30413"/>
    </cofactor>
</comment>
<dbReference type="OrthoDB" id="1470350at2759"/>
<evidence type="ECO:0000256" key="7">
    <source>
        <dbReference type="PIRSR" id="PIRSR602401-1"/>
    </source>
</evidence>
<name>A0A136JDF2_9PEZI</name>
<dbReference type="GO" id="GO:0020037">
    <property type="term" value="F:heme binding"/>
    <property type="evidence" value="ECO:0007669"/>
    <property type="project" value="InterPro"/>
</dbReference>
<evidence type="ECO:0000256" key="3">
    <source>
        <dbReference type="ARBA" id="ARBA00022617"/>
    </source>
</evidence>
<feature type="binding site" description="axial binding residue" evidence="7">
    <location>
        <position position="444"/>
    </location>
    <ligand>
        <name>heme</name>
        <dbReference type="ChEBI" id="CHEBI:30413"/>
    </ligand>
    <ligandPart>
        <name>Fe</name>
        <dbReference type="ChEBI" id="CHEBI:18248"/>
    </ligandPart>
</feature>
<dbReference type="InterPro" id="IPR001128">
    <property type="entry name" value="Cyt_P450"/>
</dbReference>
<evidence type="ECO:0000256" key="8">
    <source>
        <dbReference type="RuleBase" id="RU000461"/>
    </source>
</evidence>
<feature type="transmembrane region" description="Helical" evidence="9">
    <location>
        <begin position="7"/>
        <end position="27"/>
    </location>
</feature>
<accession>A0A136JDF2</accession>
<keyword evidence="9" id="KW-1133">Transmembrane helix</keyword>
<dbReference type="GO" id="GO:0016705">
    <property type="term" value="F:oxidoreductase activity, acting on paired donors, with incorporation or reduction of molecular oxygen"/>
    <property type="evidence" value="ECO:0007669"/>
    <property type="project" value="InterPro"/>
</dbReference>
<protein>
    <submittedName>
        <fullName evidence="10">Cytochrome P450</fullName>
    </submittedName>
</protein>
<dbReference type="GO" id="GO:0004497">
    <property type="term" value="F:monooxygenase activity"/>
    <property type="evidence" value="ECO:0007669"/>
    <property type="project" value="UniProtKB-KW"/>
</dbReference>
<dbReference type="PRINTS" id="PR00385">
    <property type="entry name" value="P450"/>
</dbReference>
<dbReference type="EMBL" id="KQ964246">
    <property type="protein sequence ID" value="KXJ95167.1"/>
    <property type="molecule type" value="Genomic_DNA"/>
</dbReference>
<evidence type="ECO:0000256" key="4">
    <source>
        <dbReference type="ARBA" id="ARBA00022723"/>
    </source>
</evidence>
<dbReference type="Pfam" id="PF00067">
    <property type="entry name" value="p450"/>
    <property type="match status" value="1"/>
</dbReference>
<keyword evidence="4 7" id="KW-0479">Metal-binding</keyword>
<dbReference type="PRINTS" id="PR00463">
    <property type="entry name" value="EP450I"/>
</dbReference>
<evidence type="ECO:0000256" key="9">
    <source>
        <dbReference type="SAM" id="Phobius"/>
    </source>
</evidence>
<organism evidence="10 11">
    <name type="scientific">Microdochium bolleyi</name>
    <dbReference type="NCBI Taxonomy" id="196109"/>
    <lineage>
        <taxon>Eukaryota</taxon>
        <taxon>Fungi</taxon>
        <taxon>Dikarya</taxon>
        <taxon>Ascomycota</taxon>
        <taxon>Pezizomycotina</taxon>
        <taxon>Sordariomycetes</taxon>
        <taxon>Xylariomycetidae</taxon>
        <taxon>Xylariales</taxon>
        <taxon>Microdochiaceae</taxon>
        <taxon>Microdochium</taxon>
    </lineage>
</organism>
<keyword evidence="6 7" id="KW-0408">Iron</keyword>
<keyword evidence="9" id="KW-0812">Transmembrane</keyword>
<gene>
    <name evidence="10" type="ORF">Micbo1qcDRAFT_187404</name>
</gene>
<reference evidence="11" key="1">
    <citation type="submission" date="2016-02" db="EMBL/GenBank/DDBJ databases">
        <title>Draft genome sequence of Microdochium bolleyi, a fungal endophyte of beachgrass.</title>
        <authorList>
            <consortium name="DOE Joint Genome Institute"/>
            <person name="David A.S."/>
            <person name="May G."/>
            <person name="Haridas S."/>
            <person name="Lim J."/>
            <person name="Wang M."/>
            <person name="Labutti K."/>
            <person name="Lipzen A."/>
            <person name="Barry K."/>
            <person name="Grigoriev I.V."/>
        </authorList>
    </citation>
    <scope>NUCLEOTIDE SEQUENCE [LARGE SCALE GENOMIC DNA]</scope>
    <source>
        <strain evidence="11">J235TASD1</strain>
    </source>
</reference>
<evidence type="ECO:0000256" key="2">
    <source>
        <dbReference type="ARBA" id="ARBA00010617"/>
    </source>
</evidence>
<dbReference type="GO" id="GO:0005506">
    <property type="term" value="F:iron ion binding"/>
    <property type="evidence" value="ECO:0007669"/>
    <property type="project" value="InterPro"/>
</dbReference>
<comment type="similarity">
    <text evidence="2 8">Belongs to the cytochrome P450 family.</text>
</comment>
<keyword evidence="9" id="KW-0472">Membrane</keyword>
<evidence type="ECO:0000313" key="11">
    <source>
        <dbReference type="Proteomes" id="UP000070501"/>
    </source>
</evidence>
<keyword evidence="3 7" id="KW-0349">Heme</keyword>
<dbReference type="InterPro" id="IPR036396">
    <property type="entry name" value="Cyt_P450_sf"/>
</dbReference>
<evidence type="ECO:0000313" key="10">
    <source>
        <dbReference type="EMBL" id="KXJ95167.1"/>
    </source>
</evidence>
<dbReference type="InterPro" id="IPR017972">
    <property type="entry name" value="Cyt_P450_CS"/>
</dbReference>
<dbReference type="InterPro" id="IPR050121">
    <property type="entry name" value="Cytochrome_P450_monoxygenase"/>
</dbReference>
<dbReference type="SUPFAM" id="SSF48264">
    <property type="entry name" value="Cytochrome P450"/>
    <property type="match status" value="1"/>
</dbReference>
<keyword evidence="8" id="KW-0503">Monooxygenase</keyword>
<keyword evidence="11" id="KW-1185">Reference proteome</keyword>
<evidence type="ECO:0000256" key="6">
    <source>
        <dbReference type="ARBA" id="ARBA00023004"/>
    </source>
</evidence>
<evidence type="ECO:0000256" key="1">
    <source>
        <dbReference type="ARBA" id="ARBA00001971"/>
    </source>
</evidence>
<dbReference type="STRING" id="196109.A0A136JDF2"/>
<sequence>MIEMADLGLLSIGAWIFVGSYVAYYIYAGLTGPLAKLPGPWWSKFTSLPIAYQVFHGTRIYLLHDLHKKYGPIIRATPSEVSVADPKAAYEIHKFRSEYLKTQFYEDFAPDGAQNIFTTADPAHHARWRKLFASSVSQSNLFTLQPLIRRYVTVLVRRMERERREQGYVDVVKWLRAFTSDITGEMSVGSSLGTMETGEETQYVSDINRMFALNILRLAVWQTDFSTTRNLPFFPFSALRGVSERLNTVVKAYMDDYRARISSGDSDGDNGSGGGQTRILLDKALAVQAQEGIPESEVLSNAVLLMIAGTDTTANTVAYMVWLVLKYPEIRERLVREIEDAGIPEDPSISDFGKLKYLDHFIMETLRLYGPAPGPLPRKVPEGGRDLGGHFIPGGTTVSPLSYSVSRNPDIYPDPYTFNPDRWADATPTMKDADFSWGGGARICLGMHIAQLEMRMVMVALLRSPLLGSDAKLAYGVNGFSDDGMVQFESMSARPRGNQVLIH</sequence>
<dbReference type="PANTHER" id="PTHR24305">
    <property type="entry name" value="CYTOCHROME P450"/>
    <property type="match status" value="1"/>
</dbReference>
<dbReference type="Gene3D" id="1.10.630.10">
    <property type="entry name" value="Cytochrome P450"/>
    <property type="match status" value="1"/>
</dbReference>
<dbReference type="Proteomes" id="UP000070501">
    <property type="component" value="Unassembled WGS sequence"/>
</dbReference>